<dbReference type="GO" id="GO:0046872">
    <property type="term" value="F:metal ion binding"/>
    <property type="evidence" value="ECO:0007669"/>
    <property type="project" value="UniProtKB-KW"/>
</dbReference>
<protein>
    <submittedName>
        <fullName evidence="3">Glyoxalase family protein</fullName>
    </submittedName>
</protein>
<dbReference type="InterPro" id="IPR018146">
    <property type="entry name" value="Glyoxalase_1_CS"/>
</dbReference>
<keyword evidence="1" id="KW-0479">Metal-binding</keyword>
<dbReference type="KEGG" id="njp:NEJAP_2915"/>
<evidence type="ECO:0000259" key="2">
    <source>
        <dbReference type="PROSITE" id="PS51819"/>
    </source>
</evidence>
<feature type="domain" description="VOC" evidence="2">
    <location>
        <begin position="16"/>
        <end position="140"/>
    </location>
</feature>
<name>A0A7R6SXI8_9GAMM</name>
<dbReference type="AlphaFoldDB" id="A0A7R6SXI8"/>
<dbReference type="GO" id="GO:0004462">
    <property type="term" value="F:lactoylglutathione lyase activity"/>
    <property type="evidence" value="ECO:0007669"/>
    <property type="project" value="InterPro"/>
</dbReference>
<dbReference type="Gene3D" id="3.10.180.10">
    <property type="entry name" value="2,3-Dihydroxybiphenyl 1,2-Dioxygenase, domain 1"/>
    <property type="match status" value="1"/>
</dbReference>
<dbReference type="InterPro" id="IPR037523">
    <property type="entry name" value="VOC_core"/>
</dbReference>
<dbReference type="PANTHER" id="PTHR43048">
    <property type="entry name" value="METHYLMALONYL-COA EPIMERASE"/>
    <property type="match status" value="1"/>
</dbReference>
<dbReference type="RefSeq" id="WP_236590952.1">
    <property type="nucleotide sequence ID" value="NZ_AP014546.1"/>
</dbReference>
<dbReference type="InterPro" id="IPR029068">
    <property type="entry name" value="Glyas_Bleomycin-R_OHBP_Dase"/>
</dbReference>
<dbReference type="SUPFAM" id="SSF54593">
    <property type="entry name" value="Glyoxalase/Bleomycin resistance protein/Dihydroxybiphenyl dioxygenase"/>
    <property type="match status" value="1"/>
</dbReference>
<organism evidence="3 4">
    <name type="scientific">Neptunomonas japonica JAMM 1380</name>
    <dbReference type="NCBI Taxonomy" id="1441457"/>
    <lineage>
        <taxon>Bacteria</taxon>
        <taxon>Pseudomonadati</taxon>
        <taxon>Pseudomonadota</taxon>
        <taxon>Gammaproteobacteria</taxon>
        <taxon>Oceanospirillales</taxon>
        <taxon>Oceanospirillaceae</taxon>
        <taxon>Neptunomonas</taxon>
    </lineage>
</organism>
<dbReference type="Proteomes" id="UP000595332">
    <property type="component" value="Chromosome"/>
</dbReference>
<dbReference type="InterPro" id="IPR051785">
    <property type="entry name" value="MMCE/EMCE_epimerase"/>
</dbReference>
<evidence type="ECO:0000313" key="3">
    <source>
        <dbReference type="EMBL" id="BBB30855.1"/>
    </source>
</evidence>
<reference evidence="3 4" key="1">
    <citation type="journal article" date="2008" name="Int. J. Syst. Evol. Microbiol.">
        <title>Neptunomonas japonica sp. nov., an Osedax japonicus symbiont-like bacterium isolated from sediment adjacent to sperm whale carcasses off Kagoshima, Japan.</title>
        <authorList>
            <person name="Miyazaki M."/>
            <person name="Nogi Y."/>
            <person name="Fujiwara Y."/>
            <person name="Kawato M."/>
            <person name="Kubokawa K."/>
            <person name="Horikoshi K."/>
        </authorList>
    </citation>
    <scope>NUCLEOTIDE SEQUENCE [LARGE SCALE GENOMIC DNA]</scope>
    <source>
        <strain evidence="3 4">JAMM 1380</strain>
    </source>
</reference>
<dbReference type="GO" id="GO:0046491">
    <property type="term" value="P:L-methylmalonyl-CoA metabolic process"/>
    <property type="evidence" value="ECO:0007669"/>
    <property type="project" value="TreeGrafter"/>
</dbReference>
<evidence type="ECO:0000256" key="1">
    <source>
        <dbReference type="ARBA" id="ARBA00022723"/>
    </source>
</evidence>
<dbReference type="Pfam" id="PF00903">
    <property type="entry name" value="Glyoxalase"/>
    <property type="match status" value="1"/>
</dbReference>
<dbReference type="PROSITE" id="PS00934">
    <property type="entry name" value="GLYOXALASE_I_1"/>
    <property type="match status" value="1"/>
</dbReference>
<gene>
    <name evidence="3" type="ORF">NEJAP_2915</name>
</gene>
<dbReference type="InterPro" id="IPR004360">
    <property type="entry name" value="Glyas_Fos-R_dOase_dom"/>
</dbReference>
<keyword evidence="4" id="KW-1185">Reference proteome</keyword>
<accession>A0A7R6SXI8</accession>
<proteinExistence type="predicted"/>
<evidence type="ECO:0000313" key="4">
    <source>
        <dbReference type="Proteomes" id="UP000595332"/>
    </source>
</evidence>
<dbReference type="GO" id="GO:0004493">
    <property type="term" value="F:methylmalonyl-CoA epimerase activity"/>
    <property type="evidence" value="ECO:0007669"/>
    <property type="project" value="TreeGrafter"/>
</dbReference>
<dbReference type="PROSITE" id="PS51819">
    <property type="entry name" value="VOC"/>
    <property type="match status" value="1"/>
</dbReference>
<dbReference type="PANTHER" id="PTHR43048:SF3">
    <property type="entry name" value="METHYLMALONYL-COA EPIMERASE, MITOCHONDRIAL"/>
    <property type="match status" value="1"/>
</dbReference>
<sequence length="141" mass="16092">MKSTQAMRPMPEMIRAFDHIGIRVSDRQQAMAFYARLGFVETAYFAAYEANEMVAGDGIRINLIFNAARQPESRNALLDLPIKYPGVTHPAFVVDDLHRLRDWLLEEGITITEDIHPIGSRRVALFFRDPDGNVLEFNQLT</sequence>
<dbReference type="EMBL" id="AP014546">
    <property type="protein sequence ID" value="BBB30855.1"/>
    <property type="molecule type" value="Genomic_DNA"/>
</dbReference>